<evidence type="ECO:0000313" key="3">
    <source>
        <dbReference type="Proteomes" id="UP000324176"/>
    </source>
</evidence>
<gene>
    <name evidence="2" type="ORF">BCL69_102735</name>
</gene>
<dbReference type="Proteomes" id="UP000324176">
    <property type="component" value="Unassembled WGS sequence"/>
</dbReference>
<evidence type="ECO:0000256" key="1">
    <source>
        <dbReference type="SAM" id="Phobius"/>
    </source>
</evidence>
<protein>
    <submittedName>
        <fullName evidence="2">Uncharacterized protein</fullName>
    </submittedName>
</protein>
<organism evidence="2 3">
    <name type="scientific">Nitrosomonas communis</name>
    <dbReference type="NCBI Taxonomy" id="44574"/>
    <lineage>
        <taxon>Bacteria</taxon>
        <taxon>Pseudomonadati</taxon>
        <taxon>Pseudomonadota</taxon>
        <taxon>Betaproteobacteria</taxon>
        <taxon>Nitrosomonadales</taxon>
        <taxon>Nitrosomonadaceae</taxon>
        <taxon>Nitrosomonas</taxon>
    </lineage>
</organism>
<sequence length="61" mass="7016">MLLLTRLDIVHAPLYQPISHFVHEHFPTKLDWPRVLMICGLTFIAIGSIVITINHRISVLD</sequence>
<comment type="caution">
    <text evidence="2">The sequence shown here is derived from an EMBL/GenBank/DDBJ whole genome shotgun (WGS) entry which is preliminary data.</text>
</comment>
<keyword evidence="1" id="KW-1133">Transmembrane helix</keyword>
<dbReference type="AlphaFoldDB" id="A0A5D3YEB9"/>
<reference evidence="2 3" key="1">
    <citation type="submission" date="2019-07" db="EMBL/GenBank/DDBJ databases">
        <title>Active sludge and wastewater microbial communities from Klosterneuburg, Austria.</title>
        <authorList>
            <person name="Wagner M."/>
        </authorList>
    </citation>
    <scope>NUCLEOTIDE SEQUENCE [LARGE SCALE GENOMIC DNA]</scope>
    <source>
        <strain evidence="2 3">Nm2</strain>
    </source>
</reference>
<evidence type="ECO:0000313" key="2">
    <source>
        <dbReference type="EMBL" id="TYP87066.1"/>
    </source>
</evidence>
<name>A0A5D3YEB9_9PROT</name>
<dbReference type="EMBL" id="VNHT01000027">
    <property type="protein sequence ID" value="TYP87066.1"/>
    <property type="molecule type" value="Genomic_DNA"/>
</dbReference>
<keyword evidence="1" id="KW-0472">Membrane</keyword>
<feature type="transmembrane region" description="Helical" evidence="1">
    <location>
        <begin position="35"/>
        <end position="53"/>
    </location>
</feature>
<accession>A0A5D3YEB9</accession>
<keyword evidence="1" id="KW-0812">Transmembrane</keyword>
<proteinExistence type="predicted"/>